<feature type="transmembrane region" description="Helical" evidence="2">
    <location>
        <begin position="772"/>
        <end position="793"/>
    </location>
</feature>
<dbReference type="Proteomes" id="UP000007431">
    <property type="component" value="Unassembled WGS sequence"/>
</dbReference>
<keyword evidence="4" id="KW-1185">Reference proteome</keyword>
<keyword evidence="2" id="KW-0472">Membrane</keyword>
<sequence>MKARREARIKASPGGQRSQASSRSSLHQPLHLIPPPMRVPADIDFAPSTSTPAKTDVTNVHPVPTSLDGGNTLDWSVHTADEEEKEEKRWKLTLSKKKGKEKETLLNQSDLVKQENQQWLILTPEGLRRIRNSASPQTLHKAAITNEQLTQRYSFLQAKVANGSNLLDVARWYGGQHESIRSAMEQSQPFVWLKHLDKPKKERDKDKPRPPWNLTALTLDAYTRAHNIHSITEEPSSPASSPRTSHSVPYQSAPFSFPSRSASRFSLKPSLNQRFSPESNGRVSFEPLIESLRGSLDHRSRRSIDSAYSSNYSSASGLPGASPVNPKPQASESEGSSAPHSSSSHEDNHAKKPGRYPVMDLNDPADMPNIRVTNHSRSHSREPQSQSPDLTDVPLNIIPPSDEGTPDPEMRAAMAKSSPFIQHRALPRRILARRSLPSTRKESQDSQKRHATQERTRREYEQKAQLLESTMSQNSRLRQLLHRVAGNVKEYENVQSNISRALGLPYKSLPQEVLDAFSHDPAAVTGSTRRLRGYRAVDDIHKRLRKQQETLQNYLSEAGSSGKLETSGSIFDDSISSLLTTITALEGHRNEIYVQARNVTQVLQRVQVLHAETKSDYNAALAHTSVVYPELSTIVTLEESYRDQYQQFWEVGMNLLTFLLDTITPFWRTYGKRIGDDVMDFLIIPLYRNEFTGEAKRYPIKRIPKRSFMHWVYSALFFWGSTAVTFLQIRTALSSTAHFRLELIEHDGLRYIVLPFFWIGIILQWIAVLTEIAVVLTQLGVLFWWICWFVRLVD</sequence>
<dbReference type="VEuPathDB" id="FungiDB:SCHCODRAFT_02610332"/>
<organism evidence="4">
    <name type="scientific">Schizophyllum commune (strain H4-8 / FGSC 9210)</name>
    <name type="common">Split gill fungus</name>
    <dbReference type="NCBI Taxonomy" id="578458"/>
    <lineage>
        <taxon>Eukaryota</taxon>
        <taxon>Fungi</taxon>
        <taxon>Dikarya</taxon>
        <taxon>Basidiomycota</taxon>
        <taxon>Agaricomycotina</taxon>
        <taxon>Agaricomycetes</taxon>
        <taxon>Agaricomycetidae</taxon>
        <taxon>Agaricales</taxon>
        <taxon>Schizophyllaceae</taxon>
        <taxon>Schizophyllum</taxon>
    </lineage>
</organism>
<feature type="region of interest" description="Disordered" evidence="1">
    <location>
        <begin position="434"/>
        <end position="460"/>
    </location>
</feature>
<keyword evidence="2" id="KW-1133">Transmembrane helix</keyword>
<feature type="transmembrane region" description="Helical" evidence="2">
    <location>
        <begin position="708"/>
        <end position="727"/>
    </location>
</feature>
<evidence type="ECO:0000313" key="4">
    <source>
        <dbReference type="Proteomes" id="UP000007431"/>
    </source>
</evidence>
<feature type="compositionally biased region" description="Low complexity" evidence="1">
    <location>
        <begin position="11"/>
        <end position="25"/>
    </location>
</feature>
<feature type="transmembrane region" description="Helical" evidence="2">
    <location>
        <begin position="748"/>
        <end position="766"/>
    </location>
</feature>
<feature type="compositionally biased region" description="Low complexity" evidence="1">
    <location>
        <begin position="330"/>
        <end position="342"/>
    </location>
</feature>
<feature type="region of interest" description="Disordered" evidence="1">
    <location>
        <begin position="232"/>
        <end position="255"/>
    </location>
</feature>
<dbReference type="STRING" id="578458.D8PSC5"/>
<evidence type="ECO:0000256" key="2">
    <source>
        <dbReference type="SAM" id="Phobius"/>
    </source>
</evidence>
<feature type="compositionally biased region" description="Basic and acidic residues" evidence="1">
    <location>
        <begin position="439"/>
        <end position="460"/>
    </location>
</feature>
<feature type="region of interest" description="Disordered" evidence="1">
    <location>
        <begin position="1"/>
        <end position="73"/>
    </location>
</feature>
<dbReference type="EMBL" id="GL377302">
    <property type="protein sequence ID" value="EFJ02588.1"/>
    <property type="molecule type" value="Genomic_DNA"/>
</dbReference>
<dbReference type="HOGENOM" id="CLU_007123_0_0_1"/>
<evidence type="ECO:0000256" key="1">
    <source>
        <dbReference type="SAM" id="MobiDB-lite"/>
    </source>
</evidence>
<gene>
    <name evidence="3" type="ORF">SCHCODRAFT_269892</name>
</gene>
<reference evidence="3 4" key="1">
    <citation type="journal article" date="2010" name="Nat. Biotechnol.">
        <title>Genome sequence of the model mushroom Schizophyllum commune.</title>
        <authorList>
            <person name="Ohm R.A."/>
            <person name="de Jong J.F."/>
            <person name="Lugones L.G."/>
            <person name="Aerts A."/>
            <person name="Kothe E."/>
            <person name="Stajich J.E."/>
            <person name="de Vries R.P."/>
            <person name="Record E."/>
            <person name="Levasseur A."/>
            <person name="Baker S.E."/>
            <person name="Bartholomew K.A."/>
            <person name="Coutinho P.M."/>
            <person name="Erdmann S."/>
            <person name="Fowler T.J."/>
            <person name="Gathman A.C."/>
            <person name="Lombard V."/>
            <person name="Henrissat B."/>
            <person name="Knabe N."/>
            <person name="Kuees U."/>
            <person name="Lilly W.W."/>
            <person name="Lindquist E."/>
            <person name="Lucas S."/>
            <person name="Magnuson J.K."/>
            <person name="Piumi F."/>
            <person name="Raudaskoski M."/>
            <person name="Salamov A."/>
            <person name="Schmutz J."/>
            <person name="Schwarze F.W.M.R."/>
            <person name="vanKuyk P.A."/>
            <person name="Horton J.S."/>
            <person name="Grigoriev I.V."/>
            <person name="Woesten H.A.B."/>
        </authorList>
    </citation>
    <scope>NUCLEOTIDE SEQUENCE [LARGE SCALE GENOMIC DNA]</scope>
    <source>
        <strain evidence="4">H4-8 / FGSC 9210</strain>
    </source>
</reference>
<dbReference type="AlphaFoldDB" id="D8PSC5"/>
<feature type="compositionally biased region" description="Low complexity" evidence="1">
    <location>
        <begin position="235"/>
        <end position="255"/>
    </location>
</feature>
<feature type="region of interest" description="Disordered" evidence="1">
    <location>
        <begin position="309"/>
        <end position="410"/>
    </location>
</feature>
<evidence type="ECO:0000313" key="3">
    <source>
        <dbReference type="EMBL" id="EFJ02588.1"/>
    </source>
</evidence>
<accession>D8PSC5</accession>
<keyword evidence="2" id="KW-0812">Transmembrane</keyword>
<proteinExistence type="predicted"/>
<feature type="compositionally biased region" description="Polar residues" evidence="1">
    <location>
        <begin position="47"/>
        <end position="58"/>
    </location>
</feature>
<dbReference type="OMA" id="ALIMEEY"/>
<dbReference type="eggNOG" id="ENOG502SHAG">
    <property type="taxonomic scope" value="Eukaryota"/>
</dbReference>
<protein>
    <submittedName>
        <fullName evidence="3">Membrane protein</fullName>
    </submittedName>
</protein>
<dbReference type="InParanoid" id="D8PSC5"/>
<name>D8PSC5_SCHCM</name>